<dbReference type="RefSeq" id="WP_170030719.1">
    <property type="nucleotide sequence ID" value="NZ_JABDTL010000001.1"/>
</dbReference>
<dbReference type="Pfam" id="PF13439">
    <property type="entry name" value="Glyco_transf_4"/>
    <property type="match status" value="1"/>
</dbReference>
<evidence type="ECO:0000313" key="4">
    <source>
        <dbReference type="EMBL" id="MBB6068540.1"/>
    </source>
</evidence>
<dbReference type="PANTHER" id="PTHR12526">
    <property type="entry name" value="GLYCOSYLTRANSFERASE"/>
    <property type="match status" value="1"/>
</dbReference>
<dbReference type="SUPFAM" id="SSF53756">
    <property type="entry name" value="UDP-Glycosyltransferase/glycogen phosphorylase"/>
    <property type="match status" value="1"/>
</dbReference>
<evidence type="ECO:0000313" key="5">
    <source>
        <dbReference type="Proteomes" id="UP000582837"/>
    </source>
</evidence>
<dbReference type="CDD" id="cd03801">
    <property type="entry name" value="GT4_PimA-like"/>
    <property type="match status" value="1"/>
</dbReference>
<keyword evidence="1" id="KW-0328">Glycosyltransferase</keyword>
<dbReference type="Pfam" id="PF13692">
    <property type="entry name" value="Glyco_trans_1_4"/>
    <property type="match status" value="1"/>
</dbReference>
<sequence>MKILLSTDTVGGVWDYTVTLARELDAAGHEVLVAVIGEPRDERLAVLPAGVQVVWRQYRLEWMADAAGDVEAAGEWLRGLAEVWSADIVHLNQIAYAVHDFPAPVLVVVHSDVLSWWTHVLGVDAPAEEWKGYGEWMRAGMAAADALVTPTVYQAEMVTRHYGVPVTRVIHNGTHLTAGEPAPREGSMVLSVGRVWDRGKGVDVLDEAARLLGDDAPEIHVIGEPEAPHGEAYHPKYVTAHGRVERAQVDDWMRRAAIYCAPSRYEPFGLAPLEAALHGCALVLSDIGTFRELWDGCAEFFPPGDAEALARTLRALADDPARRARCAGAARKRAERRYTATRMAADYIELYQQLLRGPAARRRGVNRLATSS</sequence>
<feature type="domain" description="Glycosyltransferase subfamily 4-like N-terminal" evidence="3">
    <location>
        <begin position="10"/>
        <end position="176"/>
    </location>
</feature>
<keyword evidence="2 4" id="KW-0808">Transferase</keyword>
<evidence type="ECO:0000259" key="3">
    <source>
        <dbReference type="Pfam" id="PF13439"/>
    </source>
</evidence>
<comment type="caution">
    <text evidence="4">The sequence shown here is derived from an EMBL/GenBank/DDBJ whole genome shotgun (WGS) entry which is preliminary data.</text>
</comment>
<dbReference type="AlphaFoldDB" id="A0A841GNS7"/>
<protein>
    <submittedName>
        <fullName evidence="4">Glycosyltransferase involved in cell wall biosynthesis</fullName>
    </submittedName>
</protein>
<evidence type="ECO:0000256" key="2">
    <source>
        <dbReference type="ARBA" id="ARBA00022679"/>
    </source>
</evidence>
<name>A0A841GNS7_9BACT</name>
<evidence type="ECO:0000256" key="1">
    <source>
        <dbReference type="ARBA" id="ARBA00022676"/>
    </source>
</evidence>
<dbReference type="Gene3D" id="3.40.50.2000">
    <property type="entry name" value="Glycogen Phosphorylase B"/>
    <property type="match status" value="2"/>
</dbReference>
<dbReference type="GO" id="GO:0016757">
    <property type="term" value="F:glycosyltransferase activity"/>
    <property type="evidence" value="ECO:0007669"/>
    <property type="project" value="UniProtKB-KW"/>
</dbReference>
<proteinExistence type="predicted"/>
<dbReference type="PANTHER" id="PTHR12526:SF510">
    <property type="entry name" value="D-INOSITOL 3-PHOSPHATE GLYCOSYLTRANSFERASE"/>
    <property type="match status" value="1"/>
</dbReference>
<reference evidence="4 5" key="1">
    <citation type="submission" date="2020-08" db="EMBL/GenBank/DDBJ databases">
        <title>Genomic Encyclopedia of Type Strains, Phase IV (KMG-IV): sequencing the most valuable type-strain genomes for metagenomic binning, comparative biology and taxonomic classification.</title>
        <authorList>
            <person name="Goeker M."/>
        </authorList>
    </citation>
    <scope>NUCLEOTIDE SEQUENCE [LARGE SCALE GENOMIC DNA]</scope>
    <source>
        <strain evidence="4 5">DSM 29007</strain>
    </source>
</reference>
<dbReference type="EMBL" id="JACHIA010000001">
    <property type="protein sequence ID" value="MBB6068540.1"/>
    <property type="molecule type" value="Genomic_DNA"/>
</dbReference>
<dbReference type="Proteomes" id="UP000582837">
    <property type="component" value="Unassembled WGS sequence"/>
</dbReference>
<dbReference type="InterPro" id="IPR028098">
    <property type="entry name" value="Glyco_trans_4-like_N"/>
</dbReference>
<gene>
    <name evidence="4" type="ORF">HNQ61_000151</name>
</gene>
<organism evidence="4 5">
    <name type="scientific">Longimicrobium terrae</name>
    <dbReference type="NCBI Taxonomy" id="1639882"/>
    <lineage>
        <taxon>Bacteria</taxon>
        <taxon>Pseudomonadati</taxon>
        <taxon>Gemmatimonadota</taxon>
        <taxon>Longimicrobiia</taxon>
        <taxon>Longimicrobiales</taxon>
        <taxon>Longimicrobiaceae</taxon>
        <taxon>Longimicrobium</taxon>
    </lineage>
</organism>
<accession>A0A841GNS7</accession>
<keyword evidence="5" id="KW-1185">Reference proteome</keyword>